<name>A0A160SZS1_9CHLR</name>
<dbReference type="Pfam" id="PF18480">
    <property type="entry name" value="DUF5615"/>
    <property type="match status" value="1"/>
</dbReference>
<keyword evidence="3" id="KW-1185">Reference proteome</keyword>
<dbReference type="KEGG" id="pbf:CFX0092_A0786"/>
<dbReference type="InterPro" id="IPR041049">
    <property type="entry name" value="DUF5615"/>
</dbReference>
<dbReference type="EMBL" id="LN890655">
    <property type="protein sequence ID" value="CUS02664.2"/>
    <property type="molecule type" value="Genomic_DNA"/>
</dbReference>
<dbReference type="AlphaFoldDB" id="A0A160SZS1"/>
<evidence type="ECO:0000313" key="3">
    <source>
        <dbReference type="Proteomes" id="UP000215027"/>
    </source>
</evidence>
<reference evidence="2" key="1">
    <citation type="submission" date="2016-01" db="EMBL/GenBank/DDBJ databases">
        <authorList>
            <person name="Mcilroy J.S."/>
            <person name="Karst M S."/>
            <person name="Albertsen M."/>
        </authorList>
    </citation>
    <scope>NUCLEOTIDE SEQUENCE</scope>
    <source>
        <strain evidence="2">Cfx-K</strain>
    </source>
</reference>
<protein>
    <recommendedName>
        <fullName evidence="1">DUF5615 domain-containing protein</fullName>
    </recommendedName>
</protein>
<dbReference type="Proteomes" id="UP000215027">
    <property type="component" value="Chromosome I"/>
</dbReference>
<evidence type="ECO:0000259" key="1">
    <source>
        <dbReference type="Pfam" id="PF18480"/>
    </source>
</evidence>
<organism evidence="2 3">
    <name type="scientific">Candidatus Promineifilum breve</name>
    <dbReference type="NCBI Taxonomy" id="1806508"/>
    <lineage>
        <taxon>Bacteria</taxon>
        <taxon>Bacillati</taxon>
        <taxon>Chloroflexota</taxon>
        <taxon>Ardenticatenia</taxon>
        <taxon>Candidatus Promineifilales</taxon>
        <taxon>Candidatus Promineifilaceae</taxon>
        <taxon>Candidatus Promineifilum</taxon>
    </lineage>
</organism>
<dbReference type="OrthoDB" id="160326at2"/>
<proteinExistence type="predicted"/>
<dbReference type="RefSeq" id="WP_095042250.1">
    <property type="nucleotide sequence ID" value="NZ_LN890655.1"/>
</dbReference>
<sequence length="115" mass="12766">MKFLADENFNNRIIRGLLRRMDSLDLVRVQDLAIAAAADPTVLAWAAAEERVLLTHDKRTMPYYALSRIDKGELLTGVIVVDPELAIGGVIDDLLIIATCSTADDWVGRIEYLPL</sequence>
<evidence type="ECO:0000313" key="2">
    <source>
        <dbReference type="EMBL" id="CUS02664.2"/>
    </source>
</evidence>
<accession>A0A160SZS1</accession>
<feature type="domain" description="DUF5615" evidence="1">
    <location>
        <begin position="1"/>
        <end position="80"/>
    </location>
</feature>
<gene>
    <name evidence="2" type="ORF">CFX0092_A0786</name>
</gene>